<feature type="compositionally biased region" description="Low complexity" evidence="1">
    <location>
        <begin position="223"/>
        <end position="242"/>
    </location>
</feature>
<protein>
    <submittedName>
        <fullName evidence="2">Uncharacterized protein</fullName>
    </submittedName>
</protein>
<dbReference type="AlphaFoldDB" id="A0A9W7EB17"/>
<feature type="compositionally biased region" description="Basic and acidic residues" evidence="1">
    <location>
        <begin position="270"/>
        <end position="281"/>
    </location>
</feature>
<keyword evidence="3" id="KW-1185">Reference proteome</keyword>
<feature type="compositionally biased region" description="Acidic residues" evidence="1">
    <location>
        <begin position="291"/>
        <end position="304"/>
    </location>
</feature>
<sequence length="310" mass="33215">MTMVINVGEGGKGIMLPLGKEAYNKIGIDLGSGGAEGGEDGGGWEEVEGKVGASFSRNWKYEGGDGLRKLKWYLKTVFGRDIVGLGLQQVGEVGGDGGCFVISLVAVLEYPSIFGGVEMIQKSFLKRNGKQHVAPMWMPMSEGEPLPSFLRGGGYEEESEVGEEVVVEGIVGQQGLRRDLPPPPPSQQIHSSLPPTPPAYSVRGGAPSTPFLEGQDGRPLSAPSSQRRSSPITTTSPTLLRPGKTEGKGRPMSANPSDKSNGMRRHRPGRREGGGRPESRGMWRKKIRGDLEDDEGYDQGEELGENPQGM</sequence>
<evidence type="ECO:0000313" key="2">
    <source>
        <dbReference type="EMBL" id="GMH74809.1"/>
    </source>
</evidence>
<evidence type="ECO:0000313" key="3">
    <source>
        <dbReference type="Proteomes" id="UP001165085"/>
    </source>
</evidence>
<accession>A0A9W7EB17</accession>
<proteinExistence type="predicted"/>
<reference evidence="3" key="1">
    <citation type="journal article" date="2023" name="Commun. Biol.">
        <title>Genome analysis of Parmales, the sister group of diatoms, reveals the evolutionary specialization of diatoms from phago-mixotrophs to photoautotrophs.</title>
        <authorList>
            <person name="Ban H."/>
            <person name="Sato S."/>
            <person name="Yoshikawa S."/>
            <person name="Yamada K."/>
            <person name="Nakamura Y."/>
            <person name="Ichinomiya M."/>
            <person name="Sato N."/>
            <person name="Blanc-Mathieu R."/>
            <person name="Endo H."/>
            <person name="Kuwata A."/>
            <person name="Ogata H."/>
        </authorList>
    </citation>
    <scope>NUCLEOTIDE SEQUENCE [LARGE SCALE GENOMIC DNA]</scope>
    <source>
        <strain evidence="3">NIES 3701</strain>
    </source>
</reference>
<feature type="region of interest" description="Disordered" evidence="1">
    <location>
        <begin position="175"/>
        <end position="310"/>
    </location>
</feature>
<name>A0A9W7EB17_9STRA</name>
<organism evidence="2 3">
    <name type="scientific">Triparma strigata</name>
    <dbReference type="NCBI Taxonomy" id="1606541"/>
    <lineage>
        <taxon>Eukaryota</taxon>
        <taxon>Sar</taxon>
        <taxon>Stramenopiles</taxon>
        <taxon>Ochrophyta</taxon>
        <taxon>Bolidophyceae</taxon>
        <taxon>Parmales</taxon>
        <taxon>Triparmaceae</taxon>
        <taxon>Triparma</taxon>
    </lineage>
</organism>
<dbReference type="OrthoDB" id="10528830at2759"/>
<dbReference type="EMBL" id="BRXY01000182">
    <property type="protein sequence ID" value="GMH74809.1"/>
    <property type="molecule type" value="Genomic_DNA"/>
</dbReference>
<gene>
    <name evidence="2" type="ORF">TrST_g5931</name>
</gene>
<comment type="caution">
    <text evidence="2">The sequence shown here is derived from an EMBL/GenBank/DDBJ whole genome shotgun (WGS) entry which is preliminary data.</text>
</comment>
<dbReference type="Proteomes" id="UP001165085">
    <property type="component" value="Unassembled WGS sequence"/>
</dbReference>
<evidence type="ECO:0000256" key="1">
    <source>
        <dbReference type="SAM" id="MobiDB-lite"/>
    </source>
</evidence>